<dbReference type="PANTHER" id="PTHR39624">
    <property type="entry name" value="PROTEIN INVOLVED IN RIMO-MEDIATED BETA-METHYLTHIOLATION OF RIBOSOMAL PROTEIN S12 YCAO"/>
    <property type="match status" value="1"/>
</dbReference>
<dbReference type="PANTHER" id="PTHR39624:SF2">
    <property type="entry name" value="OSMC-LIKE PROTEIN"/>
    <property type="match status" value="1"/>
</dbReference>
<dbReference type="InterPro" id="IPR036102">
    <property type="entry name" value="OsmC/Ohrsf"/>
</dbReference>
<dbReference type="SUPFAM" id="SSF82784">
    <property type="entry name" value="OsmC-like"/>
    <property type="match status" value="1"/>
</dbReference>
<dbReference type="EMBL" id="CP054139">
    <property type="protein sequence ID" value="QKJ29802.1"/>
    <property type="molecule type" value="Genomic_DNA"/>
</dbReference>
<gene>
    <name evidence="1" type="ORF">HQ865_08540</name>
</gene>
<dbReference type="RefSeq" id="WP_173414494.1">
    <property type="nucleotide sequence ID" value="NZ_CP054139.1"/>
</dbReference>
<dbReference type="Pfam" id="PF02566">
    <property type="entry name" value="OsmC"/>
    <property type="match status" value="1"/>
</dbReference>
<dbReference type="InterPro" id="IPR015946">
    <property type="entry name" value="KH_dom-like_a/b"/>
</dbReference>
<organism evidence="1 2">
    <name type="scientific">Mucilaginibacter mali</name>
    <dbReference type="NCBI Taxonomy" id="2740462"/>
    <lineage>
        <taxon>Bacteria</taxon>
        <taxon>Pseudomonadati</taxon>
        <taxon>Bacteroidota</taxon>
        <taxon>Sphingobacteriia</taxon>
        <taxon>Sphingobacteriales</taxon>
        <taxon>Sphingobacteriaceae</taxon>
        <taxon>Mucilaginibacter</taxon>
    </lineage>
</organism>
<dbReference type="Gene3D" id="3.30.300.20">
    <property type="match status" value="1"/>
</dbReference>
<dbReference type="KEGG" id="mmab:HQ865_08540"/>
<dbReference type="Proteomes" id="UP000505355">
    <property type="component" value="Chromosome"/>
</dbReference>
<dbReference type="InterPro" id="IPR003718">
    <property type="entry name" value="OsmC/Ohr_fam"/>
</dbReference>
<keyword evidence="2" id="KW-1185">Reference proteome</keyword>
<reference evidence="1 2" key="1">
    <citation type="submission" date="2020-05" db="EMBL/GenBank/DDBJ databases">
        <title>Mucilaginibacter mali sp. nov.</title>
        <authorList>
            <person name="Kim H.S."/>
            <person name="Lee K.C."/>
            <person name="Suh M.K."/>
            <person name="Kim J.-S."/>
            <person name="Han K.-I."/>
            <person name="Eom M.K."/>
            <person name="Shin Y.K."/>
            <person name="Lee J.-S."/>
        </authorList>
    </citation>
    <scope>NUCLEOTIDE SEQUENCE [LARGE SCALE GENOMIC DNA]</scope>
    <source>
        <strain evidence="1 2">G2-14</strain>
    </source>
</reference>
<evidence type="ECO:0000313" key="1">
    <source>
        <dbReference type="EMBL" id="QKJ29802.1"/>
    </source>
</evidence>
<evidence type="ECO:0000313" key="2">
    <source>
        <dbReference type="Proteomes" id="UP000505355"/>
    </source>
</evidence>
<name>A0A7D4UJZ0_9SPHI</name>
<dbReference type="AlphaFoldDB" id="A0A7D4UJZ0"/>
<proteinExistence type="predicted"/>
<accession>A0A7D4UJZ0</accession>
<protein>
    <submittedName>
        <fullName evidence="1">OsmC family protein</fullName>
    </submittedName>
</protein>
<sequence>MSEQPEALATARATITHTQYKTVITSGGHTLIADEPEDLGGTDLGMDPEQLLLASLSACTAITMQMYINRKMWVVDEIIINLAMFATETGTLIKSSIDIKGNLNDEQKKRLHHIADVCPVHKILTGEVVVETVLV</sequence>